<dbReference type="AlphaFoldDB" id="A0A410FSF4"/>
<organism evidence="6 7">
    <name type="scientific">Bipolaricaulis sibiricus</name>
    <dbReference type="NCBI Taxonomy" id="2501609"/>
    <lineage>
        <taxon>Bacteria</taxon>
        <taxon>Candidatus Bipolaricaulota</taxon>
        <taxon>Candidatus Bipolaricaulia</taxon>
        <taxon>Candidatus Bipolaricaulales</taxon>
        <taxon>Candidatus Bipolaricaulaceae</taxon>
        <taxon>Candidatus Bipolaricaulis</taxon>
    </lineage>
</organism>
<dbReference type="Proteomes" id="UP000287233">
    <property type="component" value="Chromosome"/>
</dbReference>
<dbReference type="PROSITE" id="PS51379">
    <property type="entry name" value="4FE4S_FER_2"/>
    <property type="match status" value="3"/>
</dbReference>
<feature type="domain" description="4Fe-4S ferredoxin-type" evidence="5">
    <location>
        <begin position="76"/>
        <end position="105"/>
    </location>
</feature>
<dbReference type="GO" id="GO:0046872">
    <property type="term" value="F:metal ion binding"/>
    <property type="evidence" value="ECO:0007669"/>
    <property type="project" value="UniProtKB-KW"/>
</dbReference>
<proteinExistence type="predicted"/>
<name>A0A410FSF4_BIPS1</name>
<dbReference type="Gene3D" id="3.30.70.20">
    <property type="match status" value="2"/>
</dbReference>
<accession>A0A410FSF4</accession>
<keyword evidence="4" id="KW-0411">Iron-sulfur</keyword>
<dbReference type="EMBL" id="CP034928">
    <property type="protein sequence ID" value="QAA75953.1"/>
    <property type="molecule type" value="Genomic_DNA"/>
</dbReference>
<dbReference type="InterPro" id="IPR050294">
    <property type="entry name" value="RnfB_subfamily"/>
</dbReference>
<dbReference type="GO" id="GO:0051539">
    <property type="term" value="F:4 iron, 4 sulfur cluster binding"/>
    <property type="evidence" value="ECO:0007669"/>
    <property type="project" value="UniProtKB-KW"/>
</dbReference>
<dbReference type="SUPFAM" id="SSF54862">
    <property type="entry name" value="4Fe-4S ferredoxins"/>
    <property type="match status" value="1"/>
</dbReference>
<dbReference type="PANTHER" id="PTHR42859">
    <property type="entry name" value="OXIDOREDUCTASE"/>
    <property type="match status" value="1"/>
</dbReference>
<evidence type="ECO:0000256" key="1">
    <source>
        <dbReference type="ARBA" id="ARBA00022485"/>
    </source>
</evidence>
<evidence type="ECO:0000313" key="7">
    <source>
        <dbReference type="Proteomes" id="UP000287233"/>
    </source>
</evidence>
<dbReference type="PROSITE" id="PS00198">
    <property type="entry name" value="4FE4S_FER_1"/>
    <property type="match status" value="1"/>
</dbReference>
<evidence type="ECO:0000256" key="2">
    <source>
        <dbReference type="ARBA" id="ARBA00022723"/>
    </source>
</evidence>
<keyword evidence="2" id="KW-0479">Metal-binding</keyword>
<dbReference type="PANTHER" id="PTHR42859:SF15">
    <property type="entry name" value="IRON-SULFUR CLUSTER BINDING PROTEIN"/>
    <property type="match status" value="1"/>
</dbReference>
<keyword evidence="3" id="KW-0408">Iron</keyword>
<feature type="domain" description="4Fe-4S ferredoxin-type" evidence="5">
    <location>
        <begin position="4"/>
        <end position="23"/>
    </location>
</feature>
<sequence>MAKRLAVVDVERCVDCLLCAQACARRFGEGGLARSAIAVRSAGGVERGFVVVVCRACDDPPCLHACPVGAIEKGPVGVRVVLDRCIGCKACVAACTIGAVRWDEGGGKPVICVHCGLCARFCPYGVLALEEVEGG</sequence>
<gene>
    <name evidence="6" type="ORF">BIP78_0185</name>
</gene>
<keyword evidence="1" id="KW-0004">4Fe-4S</keyword>
<evidence type="ECO:0000313" key="6">
    <source>
        <dbReference type="EMBL" id="QAA75953.1"/>
    </source>
</evidence>
<dbReference type="InterPro" id="IPR017896">
    <property type="entry name" value="4Fe4S_Fe-S-bd"/>
</dbReference>
<reference evidence="7" key="1">
    <citation type="submission" date="2018-12" db="EMBL/GenBank/DDBJ databases">
        <title>Complete genome sequence of an uncultured bacterium of the candidate phylum Bipolaricaulota.</title>
        <authorList>
            <person name="Kadnikov V.V."/>
            <person name="Mardanov A.V."/>
            <person name="Beletsky A.V."/>
            <person name="Frank Y.A."/>
            <person name="Karnachuk O.V."/>
            <person name="Ravin N.V."/>
        </authorList>
    </citation>
    <scope>NUCLEOTIDE SEQUENCE [LARGE SCALE GENOMIC DNA]</scope>
</reference>
<dbReference type="Pfam" id="PF12838">
    <property type="entry name" value="Fer4_7"/>
    <property type="match status" value="1"/>
</dbReference>
<evidence type="ECO:0000256" key="4">
    <source>
        <dbReference type="ARBA" id="ARBA00023014"/>
    </source>
</evidence>
<protein>
    <recommendedName>
        <fullName evidence="5">4Fe-4S ferredoxin-type domain-containing protein</fullName>
    </recommendedName>
</protein>
<dbReference type="KEGG" id="bih:BIP78_0185"/>
<evidence type="ECO:0000259" key="5">
    <source>
        <dbReference type="PROSITE" id="PS51379"/>
    </source>
</evidence>
<evidence type="ECO:0000256" key="3">
    <source>
        <dbReference type="ARBA" id="ARBA00023004"/>
    </source>
</evidence>
<feature type="domain" description="4Fe-4S ferredoxin-type" evidence="5">
    <location>
        <begin position="112"/>
        <end position="132"/>
    </location>
</feature>
<dbReference type="InterPro" id="IPR017900">
    <property type="entry name" value="4Fe4S_Fe_S_CS"/>
</dbReference>